<reference evidence="6 7" key="1">
    <citation type="submission" date="2020-11" db="EMBL/GenBank/DDBJ databases">
        <title>Description of Pontivivens ytuae sp. nov. isolated from deep sea sediment of Mariana Trench.</title>
        <authorList>
            <person name="Wang Z."/>
            <person name="Sun Q.-L."/>
            <person name="Xu X.-D."/>
            <person name="Tang Y.-Z."/>
            <person name="Zhang J."/>
        </authorList>
    </citation>
    <scope>NUCLEOTIDE SEQUENCE [LARGE SCALE GENOMIC DNA]</scope>
    <source>
        <strain evidence="6 7">MT2928</strain>
    </source>
</reference>
<feature type="active site" description="Proton acceptor" evidence="4">
    <location>
        <position position="205"/>
    </location>
</feature>
<evidence type="ECO:0000256" key="2">
    <source>
        <dbReference type="ARBA" id="ARBA00022963"/>
    </source>
</evidence>
<dbReference type="GO" id="GO:0016787">
    <property type="term" value="F:hydrolase activity"/>
    <property type="evidence" value="ECO:0007669"/>
    <property type="project" value="UniProtKB-UniRule"/>
</dbReference>
<protein>
    <submittedName>
        <fullName evidence="6">Patatin-like phospholipase family protein</fullName>
    </submittedName>
</protein>
<dbReference type="Proteomes" id="UP000594800">
    <property type="component" value="Chromosome"/>
</dbReference>
<dbReference type="KEGG" id="poz:I0K15_00645"/>
<evidence type="ECO:0000256" key="4">
    <source>
        <dbReference type="PROSITE-ProRule" id="PRU01161"/>
    </source>
</evidence>
<keyword evidence="1 4" id="KW-0378">Hydrolase</keyword>
<evidence type="ECO:0000256" key="1">
    <source>
        <dbReference type="ARBA" id="ARBA00022801"/>
    </source>
</evidence>
<evidence type="ECO:0000259" key="5">
    <source>
        <dbReference type="PROSITE" id="PS51635"/>
    </source>
</evidence>
<feature type="short sequence motif" description="GXGXXG" evidence="4">
    <location>
        <begin position="14"/>
        <end position="19"/>
    </location>
</feature>
<dbReference type="InterPro" id="IPR016035">
    <property type="entry name" value="Acyl_Trfase/lysoPLipase"/>
</dbReference>
<keyword evidence="2 4" id="KW-0442">Lipid degradation</keyword>
<proteinExistence type="predicted"/>
<accession>A0A7S9QDN4</accession>
<dbReference type="GO" id="GO:0016042">
    <property type="term" value="P:lipid catabolic process"/>
    <property type="evidence" value="ECO:0007669"/>
    <property type="project" value="UniProtKB-UniRule"/>
</dbReference>
<dbReference type="PANTHER" id="PTHR14226:SF78">
    <property type="entry name" value="SLR0060 PROTEIN"/>
    <property type="match status" value="1"/>
</dbReference>
<dbReference type="Pfam" id="PF01734">
    <property type="entry name" value="Patatin"/>
    <property type="match status" value="1"/>
</dbReference>
<evidence type="ECO:0000256" key="3">
    <source>
        <dbReference type="ARBA" id="ARBA00023098"/>
    </source>
</evidence>
<dbReference type="RefSeq" id="WP_196103530.1">
    <property type="nucleotide sequence ID" value="NZ_CP064942.1"/>
</dbReference>
<keyword evidence="3 4" id="KW-0443">Lipid metabolism</keyword>
<dbReference type="InterPro" id="IPR050301">
    <property type="entry name" value="NTE"/>
</dbReference>
<name>A0A7S9QDN4_9RHOB</name>
<keyword evidence="7" id="KW-1185">Reference proteome</keyword>
<evidence type="ECO:0000313" key="6">
    <source>
        <dbReference type="EMBL" id="QPH54321.1"/>
    </source>
</evidence>
<dbReference type="PANTHER" id="PTHR14226">
    <property type="entry name" value="NEUROPATHY TARGET ESTERASE/SWISS CHEESE D.MELANOGASTER"/>
    <property type="match status" value="1"/>
</dbReference>
<dbReference type="InterPro" id="IPR002641">
    <property type="entry name" value="PNPLA_dom"/>
</dbReference>
<organism evidence="6 7">
    <name type="scientific">Pontivivens ytuae</name>
    <dbReference type="NCBI Taxonomy" id="2789856"/>
    <lineage>
        <taxon>Bacteria</taxon>
        <taxon>Pseudomonadati</taxon>
        <taxon>Pseudomonadota</taxon>
        <taxon>Alphaproteobacteria</taxon>
        <taxon>Rhodobacterales</taxon>
        <taxon>Paracoccaceae</taxon>
        <taxon>Pontivivens</taxon>
    </lineage>
</organism>
<sequence length="352" mass="39068">MARGTKAVNLALQGGGAHGALTWGVLDRLLEEDKLVIEGITATSAGAMNAAALKCGYVEGGNAGAKAKLDWFWDQIATRAAQSNPTLEWLRFLSPDIASTVAALQSNPAYFAGETLTRMFSPYELNPLDVNPLRDVLSQVCFHMEDPEGPKLFICATNVRTGKIKVFEGAEISIDAVLASACLPTLFRAVEIPDPATGEMEAYWDGGYIGNPALFPLFYETKTRDVLIVHINPLEREEVPRKAHEILNRINEISFNSSLLRELRNIDFVRRLIEEGVLRNARWGNRFKDVLIHSIRDDETMAKLGVATKLQPDRTMLEALKAKGREAANTFLKAHWNDLNERSTVDLRAMFQ</sequence>
<dbReference type="AlphaFoldDB" id="A0A7S9QDN4"/>
<gene>
    <name evidence="6" type="ORF">I0K15_00645</name>
</gene>
<dbReference type="SUPFAM" id="SSF52151">
    <property type="entry name" value="FabD/lysophospholipase-like"/>
    <property type="match status" value="1"/>
</dbReference>
<feature type="domain" description="PNPLA" evidence="5">
    <location>
        <begin position="10"/>
        <end position="218"/>
    </location>
</feature>
<dbReference type="Gene3D" id="3.40.1090.10">
    <property type="entry name" value="Cytosolic phospholipase A2 catalytic domain"/>
    <property type="match status" value="2"/>
</dbReference>
<dbReference type="PROSITE" id="PS51635">
    <property type="entry name" value="PNPLA"/>
    <property type="match status" value="1"/>
</dbReference>
<dbReference type="EMBL" id="CP064942">
    <property type="protein sequence ID" value="QPH54321.1"/>
    <property type="molecule type" value="Genomic_DNA"/>
</dbReference>
<evidence type="ECO:0000313" key="7">
    <source>
        <dbReference type="Proteomes" id="UP000594800"/>
    </source>
</evidence>
<feature type="short sequence motif" description="DGA/G" evidence="4">
    <location>
        <begin position="205"/>
        <end position="207"/>
    </location>
</feature>
<comment type="caution">
    <text evidence="4">Lacks conserved residue(s) required for the propagation of feature annotation.</text>
</comment>
<feature type="active site" description="Nucleophile" evidence="4">
    <location>
        <position position="44"/>
    </location>
</feature>